<dbReference type="RefSeq" id="WP_249318756.1">
    <property type="nucleotide sequence ID" value="NZ_JACRSN010000006.1"/>
</dbReference>
<protein>
    <submittedName>
        <fullName evidence="1">Uncharacterized protein</fullName>
    </submittedName>
</protein>
<comment type="caution">
    <text evidence="1">The sequence shown here is derived from an EMBL/GenBank/DDBJ whole genome shotgun (WGS) entry which is preliminary data.</text>
</comment>
<keyword evidence="2" id="KW-1185">Reference proteome</keyword>
<dbReference type="EMBL" id="JACRSN010000006">
    <property type="protein sequence ID" value="MBC8533390.1"/>
    <property type="molecule type" value="Genomic_DNA"/>
</dbReference>
<evidence type="ECO:0000313" key="2">
    <source>
        <dbReference type="Proteomes" id="UP000651482"/>
    </source>
</evidence>
<reference evidence="1" key="1">
    <citation type="submission" date="2020-08" db="EMBL/GenBank/DDBJ databases">
        <title>Genome public.</title>
        <authorList>
            <person name="Liu C."/>
            <person name="Sun Q."/>
        </authorList>
    </citation>
    <scope>NUCLEOTIDE SEQUENCE</scope>
    <source>
        <strain evidence="1">NSJ-40</strain>
    </source>
</reference>
<name>A0A926HS29_9FIRM</name>
<organism evidence="1 2">
    <name type="scientific">Yeguia hominis</name>
    <dbReference type="NCBI Taxonomy" id="2763662"/>
    <lineage>
        <taxon>Bacteria</taxon>
        <taxon>Bacillati</taxon>
        <taxon>Bacillota</taxon>
        <taxon>Clostridia</taxon>
        <taxon>Eubacteriales</taxon>
        <taxon>Yeguiaceae</taxon>
        <taxon>Yeguia</taxon>
    </lineage>
</organism>
<dbReference type="AlphaFoldDB" id="A0A926HS29"/>
<evidence type="ECO:0000313" key="1">
    <source>
        <dbReference type="EMBL" id="MBC8533390.1"/>
    </source>
</evidence>
<accession>A0A926HS29</accession>
<proteinExistence type="predicted"/>
<sequence>MKFPRLQAAAVETGTYTAFGGYRHTPDAGGAQFYEMENLSGRAYPAVSPRPQRGKITALQKPNGLFAKSGICWVDGTKFYHNGVYRGEVSDGKKQFASMGAYVLIFPDKKYYHTVSQEFGSLEASFTTTGQAALTFSDAAGTQYTGQTISAAAPANPSDGDFWADTGSTPNTLRVYSAQNAEWQAVATSHVKISAAGIGALFSAYEGVTISGCKNAAFNGEFVLTACSENAIVVAGVLEEVTAQTDPLTITRTVPDLDFVTESANRLWGCASSTRRIYASQLGNPKSWNAFSGLSTDSYALTVGSDGDFTGVASHLGSVLFFKEDRIHKVYGTKPANYQVTDLCAPGVGKGSEKSLAAVESTLFYQGRDGVYAYEGAMPYRVSEDLGAVRYHSGVGGASGGRYYLSVCAEASFDPYGISGSRKAAGTHLFVYDKRTLLWHREDAVRALGFAYTHGELYFLDADGNLWNTEGNLSLFEGGTAYCDSSVLESPVAWSAETGDLCSGLTERRYLERLQLTAAMEPGATLSVAVSCDSGAWETAASLESNTLRTVAIPLLPKRCRLLRLRISGTGTVRLLALSRQLGEGSERG</sequence>
<gene>
    <name evidence="1" type="ORF">IAG03_05090</name>
</gene>
<dbReference type="Proteomes" id="UP000651482">
    <property type="component" value="Unassembled WGS sequence"/>
</dbReference>